<dbReference type="GO" id="GO:0008203">
    <property type="term" value="P:cholesterol metabolic process"/>
    <property type="evidence" value="ECO:0007669"/>
    <property type="project" value="UniProtKB-KW"/>
</dbReference>
<dbReference type="PANTHER" id="PTHR46696">
    <property type="entry name" value="P450, PUTATIVE (EUROFUNG)-RELATED"/>
    <property type="match status" value="1"/>
</dbReference>
<reference evidence="20" key="1">
    <citation type="submission" date="2014-05" db="EMBL/GenBank/DDBJ databases">
        <title>Genome sequence of Mycobacterium aromaticivorans strain JS19b1T (= DSM 45407T).</title>
        <authorList>
            <person name="Kwak Y."/>
            <person name="Park G.-S."/>
            <person name="Li Q.X."/>
            <person name="Lee S.-E."/>
            <person name="Shin J.-H."/>
        </authorList>
    </citation>
    <scope>NUCLEOTIDE SEQUENCE [LARGE SCALE GENOMIC DNA]</scope>
    <source>
        <strain evidence="20">JS19b1</strain>
    </source>
</reference>
<evidence type="ECO:0000256" key="8">
    <source>
        <dbReference type="ARBA" id="ARBA00023004"/>
    </source>
</evidence>
<keyword evidence="12" id="KW-0753">Steroid metabolism</keyword>
<evidence type="ECO:0000313" key="21">
    <source>
        <dbReference type="Proteomes" id="UP000022835"/>
    </source>
</evidence>
<accession>A0A064CG95</accession>
<organism evidence="20 21">
    <name type="scientific">Mycolicibacterium aromaticivorans JS19b1 = JCM 16368</name>
    <dbReference type="NCBI Taxonomy" id="1440774"/>
    <lineage>
        <taxon>Bacteria</taxon>
        <taxon>Bacillati</taxon>
        <taxon>Actinomycetota</taxon>
        <taxon>Actinomycetes</taxon>
        <taxon>Mycobacteriales</taxon>
        <taxon>Mycobacteriaceae</taxon>
        <taxon>Mycolicibacterium</taxon>
    </lineage>
</organism>
<dbReference type="GO" id="GO:0020037">
    <property type="term" value="F:heme binding"/>
    <property type="evidence" value="ECO:0007669"/>
    <property type="project" value="InterPro"/>
</dbReference>
<keyword evidence="4 18" id="KW-0349">Heme</keyword>
<evidence type="ECO:0000256" key="13">
    <source>
        <dbReference type="ARBA" id="ARBA00049645"/>
    </source>
</evidence>
<evidence type="ECO:0000256" key="19">
    <source>
        <dbReference type="SAM" id="MobiDB-lite"/>
    </source>
</evidence>
<evidence type="ECO:0000256" key="18">
    <source>
        <dbReference type="RuleBase" id="RU000461"/>
    </source>
</evidence>
<evidence type="ECO:0000256" key="10">
    <source>
        <dbReference type="ARBA" id="ARBA00023098"/>
    </source>
</evidence>
<comment type="caution">
    <text evidence="20">The sequence shown here is derived from an EMBL/GenBank/DDBJ whole genome shotgun (WGS) entry which is preliminary data.</text>
</comment>
<comment type="cofactor">
    <cofactor evidence="1">
        <name>heme</name>
        <dbReference type="ChEBI" id="CHEBI:30413"/>
    </cofactor>
</comment>
<keyword evidence="11" id="KW-1207">Sterol metabolism</keyword>
<keyword evidence="3" id="KW-0153">Cholesterol metabolism</keyword>
<evidence type="ECO:0000256" key="11">
    <source>
        <dbReference type="ARBA" id="ARBA00023166"/>
    </source>
</evidence>
<keyword evidence="10" id="KW-0443">Lipid metabolism</keyword>
<dbReference type="PROSITE" id="PS00086">
    <property type="entry name" value="CYTOCHROME_P450"/>
    <property type="match status" value="1"/>
</dbReference>
<dbReference type="Proteomes" id="UP000022835">
    <property type="component" value="Unassembled WGS sequence"/>
</dbReference>
<dbReference type="GO" id="GO:0016705">
    <property type="term" value="F:oxidoreductase activity, acting on paired donors, with incorporation or reduction of molecular oxygen"/>
    <property type="evidence" value="ECO:0007669"/>
    <property type="project" value="InterPro"/>
</dbReference>
<evidence type="ECO:0000256" key="14">
    <source>
        <dbReference type="ARBA" id="ARBA00070775"/>
    </source>
</evidence>
<evidence type="ECO:0000256" key="7">
    <source>
        <dbReference type="ARBA" id="ARBA00023002"/>
    </source>
</evidence>
<dbReference type="GO" id="GO:0004497">
    <property type="term" value="F:monooxygenase activity"/>
    <property type="evidence" value="ECO:0007669"/>
    <property type="project" value="UniProtKB-KW"/>
</dbReference>
<dbReference type="GO" id="GO:0016042">
    <property type="term" value="P:lipid catabolic process"/>
    <property type="evidence" value="ECO:0007669"/>
    <property type="project" value="UniProtKB-KW"/>
</dbReference>
<dbReference type="CDD" id="cd11031">
    <property type="entry name" value="Cyp158A-like"/>
    <property type="match status" value="1"/>
</dbReference>
<keyword evidence="5 18" id="KW-0479">Metal-binding</keyword>
<comment type="similarity">
    <text evidence="2 18">Belongs to the cytochrome P450 family.</text>
</comment>
<dbReference type="RefSeq" id="WP_081844955.1">
    <property type="nucleotide sequence ID" value="NZ_JALN02000001.1"/>
</dbReference>
<sequence>MTVTAQLPFRQSHPLRSPDDLLALQGTGPIHRVLTSVGDEAWLVTGYSLVRSLMDNELLGRTHRDPANAPRSRTSALFGGPIGDFDSEPADHARMRRLLQPHFGPRHMRTLQPKVEGLCAALLDDMHRHGPPADLLTSLTQPLPILVICDLLGVPYADRDRFRLWVDDAAFSPDDDVSLKGLESLLGYGMELVGAKRANPDDDVISRLCDEPDLADFEIATLAMQLLFAGHETTVTQIWVGCLLLLSNPDQWQTLLHNPNLIPKAVEEVLRAGMTGGVGVPRYARGDIDADGVTIREGDLVLLDPGAANHDPEFFADPDRVDLNRSGAAHVGFGYGLHYCLGAALARLELKIVYSQLIPNFPTLQLCTDPATMTAGFHSLSHGLVELPVTWG</sequence>
<dbReference type="STRING" id="1440774.Y900_002115"/>
<dbReference type="PRINTS" id="PR00359">
    <property type="entry name" value="BP450"/>
</dbReference>
<keyword evidence="21" id="KW-1185">Reference proteome</keyword>
<comment type="pathway">
    <text evidence="13">Steroid metabolism; cholesterol degradation.</text>
</comment>
<dbReference type="GO" id="GO:0005506">
    <property type="term" value="F:iron ion binding"/>
    <property type="evidence" value="ECO:0007669"/>
    <property type="project" value="InterPro"/>
</dbReference>
<evidence type="ECO:0000256" key="15">
    <source>
        <dbReference type="ARBA" id="ARBA00079588"/>
    </source>
</evidence>
<keyword evidence="6" id="KW-0442">Lipid degradation</keyword>
<name>A0A064CG95_9MYCO</name>
<evidence type="ECO:0000256" key="6">
    <source>
        <dbReference type="ARBA" id="ARBA00022963"/>
    </source>
</evidence>
<evidence type="ECO:0000256" key="4">
    <source>
        <dbReference type="ARBA" id="ARBA00022617"/>
    </source>
</evidence>
<evidence type="ECO:0000256" key="2">
    <source>
        <dbReference type="ARBA" id="ARBA00010617"/>
    </source>
</evidence>
<keyword evidence="9 18" id="KW-0503">Monooxygenase</keyword>
<keyword evidence="8 18" id="KW-0408">Iron</keyword>
<dbReference type="InterPro" id="IPR001128">
    <property type="entry name" value="Cyt_P450"/>
</dbReference>
<evidence type="ECO:0000256" key="16">
    <source>
        <dbReference type="ARBA" id="ARBA00082981"/>
    </source>
</evidence>
<protein>
    <recommendedName>
        <fullName evidence="14">Steroid C26-monooxygenase</fullName>
    </recommendedName>
    <alternativeName>
        <fullName evidence="15">Cholest-4-en-3-one C26-monooxygenase</fullName>
    </alternativeName>
    <alternativeName>
        <fullName evidence="17">Cholesterol C26-monooxygenase</fullName>
    </alternativeName>
    <alternativeName>
        <fullName evidence="16">Steroid C27-monooxygenase</fullName>
    </alternativeName>
</protein>
<dbReference type="Pfam" id="PF00067">
    <property type="entry name" value="p450"/>
    <property type="match status" value="1"/>
</dbReference>
<evidence type="ECO:0000313" key="20">
    <source>
        <dbReference type="EMBL" id="KDE97758.1"/>
    </source>
</evidence>
<dbReference type="SUPFAM" id="SSF48264">
    <property type="entry name" value="Cytochrome P450"/>
    <property type="match status" value="1"/>
</dbReference>
<proteinExistence type="inferred from homology"/>
<feature type="region of interest" description="Disordered" evidence="19">
    <location>
        <begin position="61"/>
        <end position="81"/>
    </location>
</feature>
<evidence type="ECO:0000256" key="9">
    <source>
        <dbReference type="ARBA" id="ARBA00023033"/>
    </source>
</evidence>
<dbReference type="OrthoDB" id="3664945at2"/>
<dbReference type="Gene3D" id="1.10.630.10">
    <property type="entry name" value="Cytochrome P450"/>
    <property type="match status" value="1"/>
</dbReference>
<dbReference type="eggNOG" id="COG2124">
    <property type="taxonomic scope" value="Bacteria"/>
</dbReference>
<dbReference type="InterPro" id="IPR002397">
    <property type="entry name" value="Cyt_P450_B"/>
</dbReference>
<evidence type="ECO:0000256" key="12">
    <source>
        <dbReference type="ARBA" id="ARBA00023221"/>
    </source>
</evidence>
<gene>
    <name evidence="20" type="ORF">Y900_002115</name>
</gene>
<evidence type="ECO:0000256" key="5">
    <source>
        <dbReference type="ARBA" id="ARBA00022723"/>
    </source>
</evidence>
<dbReference type="EMBL" id="JALN02000001">
    <property type="protein sequence ID" value="KDE97758.1"/>
    <property type="molecule type" value="Genomic_DNA"/>
</dbReference>
<dbReference type="AlphaFoldDB" id="A0A064CG95"/>
<dbReference type="PANTHER" id="PTHR46696:SF5">
    <property type="entry name" value="CYTOCHROME P450 BJ-1"/>
    <property type="match status" value="1"/>
</dbReference>
<evidence type="ECO:0000256" key="3">
    <source>
        <dbReference type="ARBA" id="ARBA00022548"/>
    </source>
</evidence>
<evidence type="ECO:0000256" key="1">
    <source>
        <dbReference type="ARBA" id="ARBA00001971"/>
    </source>
</evidence>
<dbReference type="InterPro" id="IPR017972">
    <property type="entry name" value="Cyt_P450_CS"/>
</dbReference>
<evidence type="ECO:0000256" key="17">
    <source>
        <dbReference type="ARBA" id="ARBA00083909"/>
    </source>
</evidence>
<keyword evidence="7 18" id="KW-0560">Oxidoreductase</keyword>
<dbReference type="FunFam" id="1.10.630.10:FF:000018">
    <property type="entry name" value="Cytochrome P450 monooxygenase"/>
    <property type="match status" value="1"/>
</dbReference>
<dbReference type="InterPro" id="IPR036396">
    <property type="entry name" value="Cyt_P450_sf"/>
</dbReference>